<dbReference type="SUPFAM" id="SSF141523">
    <property type="entry name" value="L,D-transpeptidase catalytic domain-like"/>
    <property type="match status" value="1"/>
</dbReference>
<dbReference type="InterPro" id="IPR005490">
    <property type="entry name" value="LD_TPept_cat_dom"/>
</dbReference>
<evidence type="ECO:0000256" key="6">
    <source>
        <dbReference type="ARBA" id="ARBA00023316"/>
    </source>
</evidence>
<keyword evidence="3" id="KW-0808">Transferase</keyword>
<evidence type="ECO:0000256" key="2">
    <source>
        <dbReference type="ARBA" id="ARBA00005992"/>
    </source>
</evidence>
<keyword evidence="11" id="KW-1185">Reference proteome</keyword>
<dbReference type="PANTHER" id="PTHR36699">
    <property type="entry name" value="LD-TRANSPEPTIDASE"/>
    <property type="match status" value="1"/>
</dbReference>
<evidence type="ECO:0000256" key="8">
    <source>
        <dbReference type="SAM" id="SignalP"/>
    </source>
</evidence>
<evidence type="ECO:0000313" key="10">
    <source>
        <dbReference type="EMBL" id="MDA3614183.1"/>
    </source>
</evidence>
<feature type="active site" description="Proton donor/acceptor" evidence="7">
    <location>
        <position position="158"/>
    </location>
</feature>
<dbReference type="EMBL" id="JAQGEF010000004">
    <property type="protein sequence ID" value="MDA3614183.1"/>
    <property type="molecule type" value="Genomic_DNA"/>
</dbReference>
<gene>
    <name evidence="10" type="ORF">O3P16_05150</name>
</gene>
<feature type="active site" description="Nucleophile" evidence="7">
    <location>
        <position position="166"/>
    </location>
</feature>
<comment type="caution">
    <text evidence="10">The sequence shown here is derived from an EMBL/GenBank/DDBJ whole genome shotgun (WGS) entry which is preliminary data.</text>
</comment>
<evidence type="ECO:0000313" key="11">
    <source>
        <dbReference type="Proteomes" id="UP001210231"/>
    </source>
</evidence>
<comment type="similarity">
    <text evidence="2">Belongs to the YkuD family.</text>
</comment>
<evidence type="ECO:0000256" key="1">
    <source>
        <dbReference type="ARBA" id="ARBA00004752"/>
    </source>
</evidence>
<keyword evidence="6 7" id="KW-0961">Cell wall biogenesis/degradation</keyword>
<keyword evidence="8" id="KW-0732">Signal</keyword>
<dbReference type="Proteomes" id="UP001210231">
    <property type="component" value="Unassembled WGS sequence"/>
</dbReference>
<comment type="pathway">
    <text evidence="1 7">Cell wall biogenesis; peptidoglycan biosynthesis.</text>
</comment>
<sequence>MKNIALFILLTLSLNLSAQKNGNVRDFLQFQKSFKTVTTALQNNEDSLKRQFAAKGLQWPAQYLYVRSFKYDGILEVWAKNTNAEPYQLFKSYKVCAFAGNLGPKRFEGDYQVPEGFYYFNEFKANSQYHMALGVNYPNASDRVLSDQRRPGSRIMVHGSCVTVGCIPLMDEPIEELYVITMAAKANGLDYIPLHIYPARFKLAKSRAKVEEYVKANPDYNPLLKSFMQVYFYFENKKQLPNIIVDENGHYEILEAFTYSIPVKKPKIVYKENTAARNTATKTKQFSDSDFYNSVFKMPVYPGGNEAFQSFLDSLSKELTEFLPSAKKRIFVQVDFVIDKTGQVYNVKVADNANNEINNIIIERFESMKKWTPAIRDKPVDIKLQQTIMIDAKPEIKKVKKSEDDDEEDDD</sequence>
<accession>A0ABT4UHD5</accession>
<evidence type="ECO:0000256" key="4">
    <source>
        <dbReference type="ARBA" id="ARBA00022960"/>
    </source>
</evidence>
<evidence type="ECO:0000259" key="9">
    <source>
        <dbReference type="PROSITE" id="PS52029"/>
    </source>
</evidence>
<name>A0ABT4UHD5_9BACT</name>
<feature type="domain" description="L,D-TPase catalytic" evidence="9">
    <location>
        <begin position="64"/>
        <end position="197"/>
    </location>
</feature>
<dbReference type="Gene3D" id="3.30.1150.10">
    <property type="match status" value="1"/>
</dbReference>
<feature type="signal peptide" evidence="8">
    <location>
        <begin position="1"/>
        <end position="18"/>
    </location>
</feature>
<proteinExistence type="inferred from homology"/>
<evidence type="ECO:0000256" key="7">
    <source>
        <dbReference type="PROSITE-ProRule" id="PRU01373"/>
    </source>
</evidence>
<keyword evidence="5 7" id="KW-0573">Peptidoglycan synthesis</keyword>
<dbReference type="InterPro" id="IPR038063">
    <property type="entry name" value="Transpep_catalytic_dom"/>
</dbReference>
<feature type="chain" id="PRO_5047491270" description="L,D-TPase catalytic domain-containing protein" evidence="8">
    <location>
        <begin position="19"/>
        <end position="411"/>
    </location>
</feature>
<organism evidence="10 11">
    <name type="scientific">Polluticaenibacter yanchengensis</name>
    <dbReference type="NCBI Taxonomy" id="3014562"/>
    <lineage>
        <taxon>Bacteria</taxon>
        <taxon>Pseudomonadati</taxon>
        <taxon>Bacteroidota</taxon>
        <taxon>Chitinophagia</taxon>
        <taxon>Chitinophagales</taxon>
        <taxon>Chitinophagaceae</taxon>
        <taxon>Polluticaenibacter</taxon>
    </lineage>
</organism>
<reference evidence="10 11" key="1">
    <citation type="submission" date="2022-12" db="EMBL/GenBank/DDBJ databases">
        <title>Chitinophagaceae gen. sp. nov., a new member of the family Chitinophagaceae, isolated from soil in a chemical factory.</title>
        <authorList>
            <person name="Ke Z."/>
        </authorList>
    </citation>
    <scope>NUCLEOTIDE SEQUENCE [LARGE SCALE GENOMIC DNA]</scope>
    <source>
        <strain evidence="10 11">LY-5</strain>
    </source>
</reference>
<keyword evidence="4 7" id="KW-0133">Cell shape</keyword>
<dbReference type="PANTHER" id="PTHR36699:SF1">
    <property type="entry name" value="L,D-TRANSPEPTIDASE YAFK-RELATED"/>
    <property type="match status" value="1"/>
</dbReference>
<dbReference type="PROSITE" id="PS52029">
    <property type="entry name" value="LD_TPASE"/>
    <property type="match status" value="1"/>
</dbReference>
<dbReference type="RefSeq" id="WP_407030506.1">
    <property type="nucleotide sequence ID" value="NZ_JAQGEF010000004.1"/>
</dbReference>
<evidence type="ECO:0000256" key="3">
    <source>
        <dbReference type="ARBA" id="ARBA00022679"/>
    </source>
</evidence>
<protein>
    <recommendedName>
        <fullName evidence="9">L,D-TPase catalytic domain-containing protein</fullName>
    </recommendedName>
</protein>
<evidence type="ECO:0000256" key="5">
    <source>
        <dbReference type="ARBA" id="ARBA00022984"/>
    </source>
</evidence>